<gene>
    <name evidence="6" type="ORF">ACG0Z3_00930</name>
</gene>
<protein>
    <recommendedName>
        <fullName evidence="4">Peptidyl-prolyl cis-trans isomerase</fullName>
        <shortName evidence="4">PPIase</shortName>
        <ecNumber evidence="4">5.2.1.8</ecNumber>
    </recommendedName>
</protein>
<dbReference type="EMBL" id="JBIGHW010000001">
    <property type="protein sequence ID" value="MFG6439237.1"/>
    <property type="molecule type" value="Genomic_DNA"/>
</dbReference>
<evidence type="ECO:0000313" key="6">
    <source>
        <dbReference type="EMBL" id="MFG6439237.1"/>
    </source>
</evidence>
<evidence type="ECO:0000256" key="3">
    <source>
        <dbReference type="ARBA" id="ARBA00023235"/>
    </source>
</evidence>
<evidence type="ECO:0000256" key="1">
    <source>
        <dbReference type="ARBA" id="ARBA00007365"/>
    </source>
</evidence>
<dbReference type="SUPFAM" id="SSF50891">
    <property type="entry name" value="Cyclophilin-like"/>
    <property type="match status" value="1"/>
</dbReference>
<dbReference type="PRINTS" id="PR00153">
    <property type="entry name" value="CSAPPISMRASE"/>
</dbReference>
<accession>A0ABW7FCC7</accession>
<dbReference type="Gene3D" id="2.40.100.10">
    <property type="entry name" value="Cyclophilin-like"/>
    <property type="match status" value="1"/>
</dbReference>
<comment type="similarity">
    <text evidence="1 4">Belongs to the cyclophilin-type PPIase family.</text>
</comment>
<feature type="chain" id="PRO_5044998037" description="Peptidyl-prolyl cis-trans isomerase" evidence="4">
    <location>
        <begin position="20"/>
        <end position="186"/>
    </location>
</feature>
<dbReference type="RefSeq" id="WP_394394544.1">
    <property type="nucleotide sequence ID" value="NZ_JBIGHW010000001.1"/>
</dbReference>
<proteinExistence type="inferred from homology"/>
<dbReference type="Proteomes" id="UP001606301">
    <property type="component" value="Unassembled WGS sequence"/>
</dbReference>
<organism evidence="6 7">
    <name type="scientific">Pelomonas margarita</name>
    <dbReference type="NCBI Taxonomy" id="3299031"/>
    <lineage>
        <taxon>Bacteria</taxon>
        <taxon>Pseudomonadati</taxon>
        <taxon>Pseudomonadota</taxon>
        <taxon>Betaproteobacteria</taxon>
        <taxon>Burkholderiales</taxon>
        <taxon>Sphaerotilaceae</taxon>
        <taxon>Roseateles</taxon>
    </lineage>
</organism>
<evidence type="ECO:0000256" key="4">
    <source>
        <dbReference type="RuleBase" id="RU363019"/>
    </source>
</evidence>
<dbReference type="InterPro" id="IPR020892">
    <property type="entry name" value="Cyclophilin-type_PPIase_CS"/>
</dbReference>
<keyword evidence="2 4" id="KW-0697">Rotamase</keyword>
<dbReference type="GO" id="GO:0003755">
    <property type="term" value="F:peptidyl-prolyl cis-trans isomerase activity"/>
    <property type="evidence" value="ECO:0007669"/>
    <property type="project" value="UniProtKB-EC"/>
</dbReference>
<name>A0ABW7FCC7_9BURK</name>
<keyword evidence="3 4" id="KW-0413">Isomerase</keyword>
<evidence type="ECO:0000256" key="2">
    <source>
        <dbReference type="ARBA" id="ARBA00023110"/>
    </source>
</evidence>
<sequence length="186" mass="19987">MTKTALLLAALLVAASASAQTVKLQTSEGDIRIELNAEKAPKSVANFLQYVKAGHYNGVIFHRVIPSFMVQTGGYDAKLNQRPTKPPIPLEASNGLSNLRGSIAMARTGDPNSATSQFFINVVDNPYLDADPANPRSGYAVFGQVVEGMDVVDKIRTAETAARGIHENLPLKPIFITKALVEPVKK</sequence>
<dbReference type="CDD" id="cd01920">
    <property type="entry name" value="cyclophilin_EcCYP_like"/>
    <property type="match status" value="1"/>
</dbReference>
<dbReference type="EC" id="5.2.1.8" evidence="4"/>
<feature type="domain" description="PPIase cyclophilin-type" evidence="5">
    <location>
        <begin position="29"/>
        <end position="181"/>
    </location>
</feature>
<dbReference type="PROSITE" id="PS50072">
    <property type="entry name" value="CSA_PPIASE_2"/>
    <property type="match status" value="1"/>
</dbReference>
<dbReference type="InterPro" id="IPR029000">
    <property type="entry name" value="Cyclophilin-like_dom_sf"/>
</dbReference>
<keyword evidence="7" id="KW-1185">Reference proteome</keyword>
<comment type="function">
    <text evidence="4">PPIases accelerate the folding of proteins. It catalyzes the cis-trans isomerization of proline imidic peptide bonds in oligopeptides.</text>
</comment>
<dbReference type="Pfam" id="PF00160">
    <property type="entry name" value="Pro_isomerase"/>
    <property type="match status" value="1"/>
</dbReference>
<evidence type="ECO:0000259" key="5">
    <source>
        <dbReference type="PROSITE" id="PS50072"/>
    </source>
</evidence>
<feature type="signal peptide" evidence="4">
    <location>
        <begin position="1"/>
        <end position="19"/>
    </location>
</feature>
<evidence type="ECO:0000313" key="7">
    <source>
        <dbReference type="Proteomes" id="UP001606301"/>
    </source>
</evidence>
<reference evidence="6 7" key="1">
    <citation type="submission" date="2024-08" db="EMBL/GenBank/DDBJ databases">
        <authorList>
            <person name="Lu H."/>
        </authorList>
    </citation>
    <scope>NUCLEOTIDE SEQUENCE [LARGE SCALE GENOMIC DNA]</scope>
    <source>
        <strain evidence="6 7">LKC17W</strain>
    </source>
</reference>
<comment type="caution">
    <text evidence="6">The sequence shown here is derived from an EMBL/GenBank/DDBJ whole genome shotgun (WGS) entry which is preliminary data.</text>
</comment>
<dbReference type="InterPro" id="IPR002130">
    <property type="entry name" value="Cyclophilin-type_PPIase_dom"/>
</dbReference>
<dbReference type="InterPro" id="IPR044665">
    <property type="entry name" value="E_coli_cyclophilin_A-like"/>
</dbReference>
<keyword evidence="4" id="KW-0732">Signal</keyword>
<comment type="catalytic activity">
    <reaction evidence="4">
        <text>[protein]-peptidylproline (omega=180) = [protein]-peptidylproline (omega=0)</text>
        <dbReference type="Rhea" id="RHEA:16237"/>
        <dbReference type="Rhea" id="RHEA-COMP:10747"/>
        <dbReference type="Rhea" id="RHEA-COMP:10748"/>
        <dbReference type="ChEBI" id="CHEBI:83833"/>
        <dbReference type="ChEBI" id="CHEBI:83834"/>
        <dbReference type="EC" id="5.2.1.8"/>
    </reaction>
</comment>
<dbReference type="PANTHER" id="PTHR43246">
    <property type="entry name" value="PEPTIDYL-PROLYL CIS-TRANS ISOMERASE CYP38, CHLOROPLASTIC"/>
    <property type="match status" value="1"/>
</dbReference>
<dbReference type="PROSITE" id="PS00170">
    <property type="entry name" value="CSA_PPIASE_1"/>
    <property type="match status" value="1"/>
</dbReference>